<reference evidence="3" key="1">
    <citation type="submission" date="2019-02" db="EMBL/GenBank/DDBJ databases">
        <authorList>
            <person name="Gruber-Vodicka R. H."/>
            <person name="Seah K. B. B."/>
        </authorList>
    </citation>
    <scope>NUCLEOTIDE SEQUENCE</scope>
    <source>
        <strain evidence="4">BECK_DK161</strain>
        <strain evidence="3">BECK_DK47</strain>
    </source>
</reference>
<evidence type="ECO:0000313" key="3">
    <source>
        <dbReference type="EMBL" id="VFJ44017.1"/>
    </source>
</evidence>
<dbReference type="SUPFAM" id="SSF50630">
    <property type="entry name" value="Acid proteases"/>
    <property type="match status" value="1"/>
</dbReference>
<evidence type="ECO:0000313" key="4">
    <source>
        <dbReference type="EMBL" id="VFJ59848.1"/>
    </source>
</evidence>
<protein>
    <submittedName>
        <fullName evidence="3">Aspartyl protease</fullName>
    </submittedName>
</protein>
<dbReference type="PROSITE" id="PS50175">
    <property type="entry name" value="ASP_PROT_RETROV"/>
    <property type="match status" value="1"/>
</dbReference>
<name>A0A450RYE6_9GAMM</name>
<feature type="domain" description="Peptidase A2" evidence="2">
    <location>
        <begin position="26"/>
        <end position="65"/>
    </location>
</feature>
<gene>
    <name evidence="3" type="ORF">BECKDK2373B_GA0170837_10076</name>
    <name evidence="4" type="ORF">BECKDK2373C_GA0170839_10755</name>
</gene>
<dbReference type="InterPro" id="IPR021109">
    <property type="entry name" value="Peptidase_aspartic_dom_sf"/>
</dbReference>
<dbReference type="EMBL" id="CAADEX010000007">
    <property type="protein sequence ID" value="VFJ44017.1"/>
    <property type="molecule type" value="Genomic_DNA"/>
</dbReference>
<evidence type="ECO:0000259" key="2">
    <source>
        <dbReference type="PROSITE" id="PS50175"/>
    </source>
</evidence>
<dbReference type="Gene3D" id="2.40.70.10">
    <property type="entry name" value="Acid Proteases"/>
    <property type="match status" value="1"/>
</dbReference>
<dbReference type="InterPro" id="IPR001995">
    <property type="entry name" value="Peptidase_A2_cat"/>
</dbReference>
<keyword evidence="3" id="KW-0645">Protease</keyword>
<dbReference type="EMBL" id="CAADEY010000075">
    <property type="protein sequence ID" value="VFJ59848.1"/>
    <property type="molecule type" value="Genomic_DNA"/>
</dbReference>
<dbReference type="AlphaFoldDB" id="A0A450RYE6"/>
<evidence type="ECO:0000256" key="1">
    <source>
        <dbReference type="ARBA" id="ARBA00022801"/>
    </source>
</evidence>
<sequence length="126" mass="13758">MNITVFNGLPFIAADLVHRGHRLTIANVLLDTGSGGTVFQVDALGSINMPLMPDDEVHRIRGVGGFEYVFTKRIELLRVGNLSVKDFDIELGQLDYGYNINGILGADFLVKTHAVIDFGARRLVSG</sequence>
<organism evidence="3">
    <name type="scientific">Candidatus Kentrum sp. DK</name>
    <dbReference type="NCBI Taxonomy" id="2126562"/>
    <lineage>
        <taxon>Bacteria</taxon>
        <taxon>Pseudomonadati</taxon>
        <taxon>Pseudomonadota</taxon>
        <taxon>Gammaproteobacteria</taxon>
        <taxon>Candidatus Kentrum</taxon>
    </lineage>
</organism>
<accession>A0A450RYE6</accession>
<proteinExistence type="predicted"/>
<dbReference type="GO" id="GO:0006508">
    <property type="term" value="P:proteolysis"/>
    <property type="evidence" value="ECO:0007669"/>
    <property type="project" value="UniProtKB-KW"/>
</dbReference>
<dbReference type="Pfam" id="PF13650">
    <property type="entry name" value="Asp_protease_2"/>
    <property type="match status" value="1"/>
</dbReference>
<dbReference type="GO" id="GO:0004190">
    <property type="term" value="F:aspartic-type endopeptidase activity"/>
    <property type="evidence" value="ECO:0007669"/>
    <property type="project" value="InterPro"/>
</dbReference>
<keyword evidence="1" id="KW-0378">Hydrolase</keyword>